<dbReference type="PATRIC" id="fig|329854.7.peg.671"/>
<feature type="domain" description="Glycosyltransferase 2-like" evidence="3">
    <location>
        <begin position="10"/>
        <end position="137"/>
    </location>
</feature>
<dbReference type="EMBL" id="LTDF01000043">
    <property type="protein sequence ID" value="KXT54747.1"/>
    <property type="molecule type" value="Genomic_DNA"/>
</dbReference>
<dbReference type="Proteomes" id="UP000070319">
    <property type="component" value="Unassembled WGS sequence"/>
</dbReference>
<dbReference type="Pfam" id="PF00535">
    <property type="entry name" value="Glycos_transf_2"/>
    <property type="match status" value="1"/>
</dbReference>
<evidence type="ECO:0000256" key="1">
    <source>
        <dbReference type="ARBA" id="ARBA00022676"/>
    </source>
</evidence>
<sequence length="357" mass="42490">MCKMVKYLLTIIVPIYKIEELFLRRCIESLISQSENGYKIILVDDGSPDNCGVICDEYAQKTSIITVIHQKNQGVSIARNNGIKQTETKWLTFVDADDWVESDYILTLYKILENEELNVDVVMYDYVREFKGSSVRESFSDQSGMIENTDLEVCRRSTFYKLIQNGKLNPYSVIALWNKAYKTNFLRDNDIWFIPEAKKGQDRLFNADVLNLTNHIYYINSMIYHYRCWENSRTNKFDLNIPQLTSIELETLEGIMRKHKLQDKVDKYLKCRICTRLYTCMRLYFFHDKNRLPYREKINQVRSLIKKNPYKDALMMVDMNLLTIQERIFVWSLKANFYSLCYFLVRIKSAEFRKKIN</sequence>
<dbReference type="InterPro" id="IPR001173">
    <property type="entry name" value="Glyco_trans_2-like"/>
</dbReference>
<protein>
    <submittedName>
        <fullName evidence="4">Glycosyltransferase, group 2 family protein</fullName>
    </submittedName>
</protein>
<dbReference type="InterPro" id="IPR029044">
    <property type="entry name" value="Nucleotide-diphossugar_trans"/>
</dbReference>
<keyword evidence="1" id="KW-0328">Glycosyltransferase</keyword>
<dbReference type="PANTHER" id="PTHR22916">
    <property type="entry name" value="GLYCOSYLTRANSFERASE"/>
    <property type="match status" value="1"/>
</dbReference>
<keyword evidence="2 4" id="KW-0808">Transferase</keyword>
<accession>A0A139LTG7</accession>
<gene>
    <name evidence="4" type="ORF">HMPREF2531_00669</name>
</gene>
<dbReference type="Gene3D" id="3.90.550.10">
    <property type="entry name" value="Spore Coat Polysaccharide Biosynthesis Protein SpsA, Chain A"/>
    <property type="match status" value="1"/>
</dbReference>
<proteinExistence type="predicted"/>
<evidence type="ECO:0000313" key="5">
    <source>
        <dbReference type="Proteomes" id="UP000070319"/>
    </source>
</evidence>
<reference evidence="4 5" key="1">
    <citation type="submission" date="2016-02" db="EMBL/GenBank/DDBJ databases">
        <authorList>
            <person name="Wen L."/>
            <person name="He K."/>
            <person name="Yang H."/>
        </authorList>
    </citation>
    <scope>NUCLEOTIDE SEQUENCE [LARGE SCALE GENOMIC DNA]</scope>
    <source>
        <strain evidence="4 5">KLE1704</strain>
    </source>
</reference>
<evidence type="ECO:0000256" key="2">
    <source>
        <dbReference type="ARBA" id="ARBA00022679"/>
    </source>
</evidence>
<dbReference type="PANTHER" id="PTHR22916:SF51">
    <property type="entry name" value="GLYCOSYLTRANSFERASE EPSH-RELATED"/>
    <property type="match status" value="1"/>
</dbReference>
<dbReference type="SUPFAM" id="SSF53448">
    <property type="entry name" value="Nucleotide-diphospho-sugar transferases"/>
    <property type="match status" value="1"/>
</dbReference>
<dbReference type="GO" id="GO:0016758">
    <property type="term" value="F:hexosyltransferase activity"/>
    <property type="evidence" value="ECO:0007669"/>
    <property type="project" value="UniProtKB-ARBA"/>
</dbReference>
<organism evidence="4">
    <name type="scientific">Bacteroides intestinalis</name>
    <dbReference type="NCBI Taxonomy" id="329854"/>
    <lineage>
        <taxon>Bacteria</taxon>
        <taxon>Pseudomonadati</taxon>
        <taxon>Bacteroidota</taxon>
        <taxon>Bacteroidia</taxon>
        <taxon>Bacteroidales</taxon>
        <taxon>Bacteroidaceae</taxon>
        <taxon>Bacteroides</taxon>
    </lineage>
</organism>
<evidence type="ECO:0000259" key="3">
    <source>
        <dbReference type="Pfam" id="PF00535"/>
    </source>
</evidence>
<dbReference type="AlphaFoldDB" id="A0A139LTG7"/>
<evidence type="ECO:0000313" key="4">
    <source>
        <dbReference type="EMBL" id="KXT54747.1"/>
    </source>
</evidence>
<name>A0A139LTG7_9BACE</name>
<comment type="caution">
    <text evidence="4">The sequence shown here is derived from an EMBL/GenBank/DDBJ whole genome shotgun (WGS) entry which is preliminary data.</text>
</comment>
<dbReference type="CDD" id="cd00761">
    <property type="entry name" value="Glyco_tranf_GTA_type"/>
    <property type="match status" value="1"/>
</dbReference>